<evidence type="ECO:0000313" key="2">
    <source>
        <dbReference type="Proteomes" id="UP000003113"/>
    </source>
</evidence>
<dbReference type="OrthoDB" id="9812210at2"/>
<dbReference type="STRING" id="477184.KYC_27913"/>
<protein>
    <submittedName>
        <fullName evidence="1">Helix-turn-helix, type 11 domain-containing protein</fullName>
    </submittedName>
</protein>
<dbReference type="AlphaFoldDB" id="H0FFL3"/>
<dbReference type="SUPFAM" id="SSF46785">
    <property type="entry name" value="Winged helix' DNA-binding domain"/>
    <property type="match status" value="1"/>
</dbReference>
<dbReference type="InterPro" id="IPR036390">
    <property type="entry name" value="WH_DNA-bd_sf"/>
</dbReference>
<dbReference type="RefSeq" id="WP_008168736.1">
    <property type="nucleotide sequence ID" value="NZ_AGUF01000094.1"/>
</dbReference>
<keyword evidence="2" id="KW-1185">Reference proteome</keyword>
<name>H0FFL3_9BURK</name>
<dbReference type="PATRIC" id="fig|477184.5.peg.5478"/>
<dbReference type="eggNOG" id="COG0745">
    <property type="taxonomic scope" value="Bacteria"/>
</dbReference>
<accession>H0FFL3</accession>
<dbReference type="Proteomes" id="UP000003113">
    <property type="component" value="Unassembled WGS sequence"/>
</dbReference>
<reference evidence="1 2" key="1">
    <citation type="journal article" date="2012" name="J. Bacteriol.">
        <title>Genome sequence of the highly efficient arsenite-oxidizing bacterium Achromobacter arsenitoxydans SY8.</title>
        <authorList>
            <person name="Li X."/>
            <person name="Hu Y."/>
            <person name="Gong J."/>
            <person name="Lin Y."/>
            <person name="Johnstone L."/>
            <person name="Rensing C."/>
            <person name="Wang G."/>
        </authorList>
    </citation>
    <scope>NUCLEOTIDE SEQUENCE [LARGE SCALE GENOMIC DNA]</scope>
    <source>
        <strain evidence="1 2">SY8</strain>
    </source>
</reference>
<evidence type="ECO:0000313" key="1">
    <source>
        <dbReference type="EMBL" id="EHK62934.1"/>
    </source>
</evidence>
<dbReference type="Gene3D" id="1.10.10.10">
    <property type="entry name" value="Winged helix-like DNA-binding domain superfamily/Winged helix DNA-binding domain"/>
    <property type="match status" value="1"/>
</dbReference>
<dbReference type="InterPro" id="IPR036388">
    <property type="entry name" value="WH-like_DNA-bd_sf"/>
</dbReference>
<comment type="caution">
    <text evidence="1">The sequence shown here is derived from an EMBL/GenBank/DDBJ whole genome shotgun (WGS) entry which is preliminary data.</text>
</comment>
<organism evidence="1 2">
    <name type="scientific">Achromobacter arsenitoxydans SY8</name>
    <dbReference type="NCBI Taxonomy" id="477184"/>
    <lineage>
        <taxon>Bacteria</taxon>
        <taxon>Pseudomonadati</taxon>
        <taxon>Pseudomonadota</taxon>
        <taxon>Betaproteobacteria</taxon>
        <taxon>Burkholderiales</taxon>
        <taxon>Alcaligenaceae</taxon>
        <taxon>Achromobacter</taxon>
    </lineage>
</organism>
<gene>
    <name evidence="1" type="ORF">KYC_27913</name>
</gene>
<sequence>MDFLIASAARALASGDPLGALNHVSLRSDAAALALRGIAMAQLGDLLRARTLLRGAARAFGPKDAVRRARCIVAEAEIALASRDLGWPEKALDAARATLQAHGDAVNAAHARQLKARRQLLVGRPDAAEATLAGMDLASLPWASRAVQELIATGIAMRRQQAKAARAALARAELAAVHSGIATLMAEVQSASLALNTPAARLVDAGGDRPVLLDEIEALLASGALVVDASRHAVRGAETAISLAGRPVLFALARVLAQAWPGDAPREALIEQAFRTRYFDETHRARLRVEMGRLRAAMRGVAGIAATKRGFALKVPGARPVALLAPAASDEDPQQGALLAVLADGELWSSSALALALGASQRTVQRALDALAESGRVQPYGQGRARRWLLPPVPAFATSLLLPDVVPAN</sequence>
<proteinExistence type="predicted"/>
<dbReference type="EMBL" id="AGUF01000094">
    <property type="protein sequence ID" value="EHK62934.1"/>
    <property type="molecule type" value="Genomic_DNA"/>
</dbReference>